<keyword evidence="2" id="KW-0570">Pentose shunt</keyword>
<gene>
    <name evidence="3" type="ORF">HO133_002012</name>
</gene>
<dbReference type="GeneID" id="59330426"/>
<dbReference type="EC" id="2.2.1.2" evidence="2"/>
<dbReference type="GO" id="GO:0004801">
    <property type="term" value="F:transaldolase activity"/>
    <property type="evidence" value="ECO:0007669"/>
    <property type="project" value="UniProtKB-EC"/>
</dbReference>
<dbReference type="UniPathway" id="UPA00115">
    <property type="reaction ID" value="UER00414"/>
</dbReference>
<evidence type="ECO:0000313" key="4">
    <source>
        <dbReference type="Proteomes" id="UP000593566"/>
    </source>
</evidence>
<comment type="catalytic activity">
    <reaction evidence="2">
        <text>D-sedoheptulose 7-phosphate + D-glyceraldehyde 3-phosphate = D-erythrose 4-phosphate + beta-D-fructose 6-phosphate</text>
        <dbReference type="Rhea" id="RHEA:17053"/>
        <dbReference type="ChEBI" id="CHEBI:16897"/>
        <dbReference type="ChEBI" id="CHEBI:57483"/>
        <dbReference type="ChEBI" id="CHEBI:57634"/>
        <dbReference type="ChEBI" id="CHEBI:59776"/>
        <dbReference type="EC" id="2.2.1.2"/>
    </reaction>
</comment>
<dbReference type="InterPro" id="IPR018225">
    <property type="entry name" value="Transaldolase_AS"/>
</dbReference>
<evidence type="ECO:0000256" key="1">
    <source>
        <dbReference type="ARBA" id="ARBA00023270"/>
    </source>
</evidence>
<name>A0A8H6CCS7_9LECA</name>
<organism evidence="3 4">
    <name type="scientific">Letharia lupina</name>
    <dbReference type="NCBI Taxonomy" id="560253"/>
    <lineage>
        <taxon>Eukaryota</taxon>
        <taxon>Fungi</taxon>
        <taxon>Dikarya</taxon>
        <taxon>Ascomycota</taxon>
        <taxon>Pezizomycotina</taxon>
        <taxon>Lecanoromycetes</taxon>
        <taxon>OSLEUM clade</taxon>
        <taxon>Lecanoromycetidae</taxon>
        <taxon>Lecanorales</taxon>
        <taxon>Lecanorineae</taxon>
        <taxon>Parmeliaceae</taxon>
        <taxon>Letharia</taxon>
    </lineage>
</organism>
<dbReference type="Pfam" id="PF00923">
    <property type="entry name" value="TAL_FSA"/>
    <property type="match status" value="1"/>
</dbReference>
<dbReference type="InterPro" id="IPR013785">
    <property type="entry name" value="Aldolase_TIM"/>
</dbReference>
<comment type="caution">
    <text evidence="3">The sequence shown here is derived from an EMBL/GenBank/DDBJ whole genome shotgun (WGS) entry which is preliminary data.</text>
</comment>
<dbReference type="PANTHER" id="PTHR10683:SF34">
    <property type="entry name" value="TRANSALDOLASE"/>
    <property type="match status" value="1"/>
</dbReference>
<dbReference type="PROSITE" id="PS00958">
    <property type="entry name" value="TRANSALDOLASE_2"/>
    <property type="match status" value="1"/>
</dbReference>
<protein>
    <recommendedName>
        <fullName evidence="2">Transaldolase</fullName>
        <ecNumber evidence="2">2.2.1.2</ecNumber>
    </recommendedName>
</protein>
<dbReference type="InterPro" id="IPR001585">
    <property type="entry name" value="TAL/FSA"/>
</dbReference>
<accession>A0A8H6CCS7</accession>
<dbReference type="GO" id="GO:0009052">
    <property type="term" value="P:pentose-phosphate shunt, non-oxidative branch"/>
    <property type="evidence" value="ECO:0007669"/>
    <property type="project" value="TreeGrafter"/>
</dbReference>
<dbReference type="PANTHER" id="PTHR10683">
    <property type="entry name" value="TRANSALDOLASE"/>
    <property type="match status" value="1"/>
</dbReference>
<dbReference type="Gene3D" id="3.20.20.70">
    <property type="entry name" value="Aldolase class I"/>
    <property type="match status" value="1"/>
</dbReference>
<dbReference type="Proteomes" id="UP000593566">
    <property type="component" value="Unassembled WGS sequence"/>
</dbReference>
<comment type="pathway">
    <text evidence="2">Carbohydrate degradation; pentose phosphate pathway; D-glyceraldehyde 3-phosphate and beta-D-fructose 6-phosphate from D-ribose 5-phosphate and D-xylulose 5-phosphate (non-oxidative stage): step 2/3.</text>
</comment>
<dbReference type="RefSeq" id="XP_037150593.1">
    <property type="nucleotide sequence ID" value="XM_037292940.1"/>
</dbReference>
<dbReference type="EMBL" id="JACCJB010000014">
    <property type="protein sequence ID" value="KAF6221158.1"/>
    <property type="molecule type" value="Genomic_DNA"/>
</dbReference>
<keyword evidence="4" id="KW-1185">Reference proteome</keyword>
<dbReference type="GO" id="GO:0005975">
    <property type="term" value="P:carbohydrate metabolic process"/>
    <property type="evidence" value="ECO:0007669"/>
    <property type="project" value="InterPro"/>
</dbReference>
<dbReference type="AlphaFoldDB" id="A0A8H6CCS7"/>
<reference evidence="3 4" key="1">
    <citation type="journal article" date="2020" name="Genomics">
        <title>Complete, high-quality genomes from long-read metagenomic sequencing of two wolf lichen thalli reveals enigmatic genome architecture.</title>
        <authorList>
            <person name="McKenzie S.K."/>
            <person name="Walston R.F."/>
            <person name="Allen J.L."/>
        </authorList>
    </citation>
    <scope>NUCLEOTIDE SEQUENCE [LARGE SCALE GENOMIC DNA]</scope>
    <source>
        <strain evidence="3">WasteWater1</strain>
    </source>
</reference>
<evidence type="ECO:0000256" key="2">
    <source>
        <dbReference type="RuleBase" id="RU000501"/>
    </source>
</evidence>
<evidence type="ECO:0000313" key="3">
    <source>
        <dbReference type="EMBL" id="KAF6221158.1"/>
    </source>
</evidence>
<keyword evidence="1" id="KW-0704">Schiff base</keyword>
<sequence length="334" mass="36686">MTSPTSLLALLRSRTTVDCDTLDVDVATSLGPFQDCTSNQAIAFNELQESQHEALLQSSIDLARKLAGDFEKVSLTELAIEISMVSLSLRMAPHVKGFVHVQTNPSYSYSTSKTIENARRILDLFKHIDRDFDTSRVCLKVPSTWEGLQACRTLQATGITTLATTLFTLAQAALAGNVGCHYIAPYLNELRVQTEPGYKGDAPLFELCVAAQTYYKHHSLSTKVLPASLTSIDEIMLLAGVDHITIAPKLLRELASTKVDPSYIANLPSLFDEVKTIADKIPPKLAFADNEDAFRLAMTRDSNGGNEGKLIQAINIFCDVQLKMEAMMRERGTV</sequence>
<comment type="function">
    <text evidence="2">Catalyzes the rate-limiting step of the non-oxidative phase in the pentose phosphate pathway. Catalyzes the reversible conversion of sedheptulose-7-phosphate and D-glyceraldehyde 3-phosphate into erythrose-4-phosphate and beta-D-fructose 6-phosphate.</text>
</comment>
<dbReference type="SUPFAM" id="SSF51569">
    <property type="entry name" value="Aldolase"/>
    <property type="match status" value="1"/>
</dbReference>
<keyword evidence="2" id="KW-0808">Transferase</keyword>
<proteinExistence type="predicted"/>